<dbReference type="RefSeq" id="WP_008499083.1">
    <property type="nucleotide sequence ID" value="NZ_CP016537.2"/>
</dbReference>
<evidence type="ECO:0000259" key="1">
    <source>
        <dbReference type="Pfam" id="PF00085"/>
    </source>
</evidence>
<protein>
    <submittedName>
        <fullName evidence="2">Thiol reductase thioredoxin</fullName>
    </submittedName>
</protein>
<feature type="domain" description="Thioredoxin" evidence="1">
    <location>
        <begin position="8"/>
        <end position="98"/>
    </location>
</feature>
<dbReference type="Gene3D" id="3.40.30.10">
    <property type="entry name" value="Glutaredoxin"/>
    <property type="match status" value="1"/>
</dbReference>
<dbReference type="OrthoDB" id="411356at2"/>
<reference evidence="3" key="1">
    <citation type="submission" date="2016-07" db="EMBL/GenBank/DDBJ databases">
        <authorList>
            <person name="See-Too W.S."/>
        </authorList>
    </citation>
    <scope>NUCLEOTIDE SEQUENCE [LARGE SCALE GENOMIC DNA]</scope>
    <source>
        <strain evidence="3">DSM 24743</strain>
    </source>
</reference>
<dbReference type="STRING" id="1215089.BBI08_03610"/>
<accession>A0A1C7DNE1</accession>
<dbReference type="InterPro" id="IPR036249">
    <property type="entry name" value="Thioredoxin-like_sf"/>
</dbReference>
<keyword evidence="3" id="KW-1185">Reference proteome</keyword>
<reference evidence="3" key="2">
    <citation type="submission" date="2016-10" db="EMBL/GenBank/DDBJ databases">
        <authorList>
            <person name="See-Too W.S."/>
        </authorList>
    </citation>
    <scope>NUCLEOTIDE SEQUENCE [LARGE SCALE GENOMIC DNA]</scope>
    <source>
        <strain evidence="3">DSM 24743</strain>
    </source>
</reference>
<dbReference type="InterPro" id="IPR013766">
    <property type="entry name" value="Thioredoxin_domain"/>
</dbReference>
<gene>
    <name evidence="2" type="ORF">BBI08_03610</name>
</gene>
<dbReference type="SUPFAM" id="SSF52833">
    <property type="entry name" value="Thioredoxin-like"/>
    <property type="match status" value="1"/>
</dbReference>
<evidence type="ECO:0000313" key="3">
    <source>
        <dbReference type="Proteomes" id="UP000092687"/>
    </source>
</evidence>
<proteinExistence type="predicted"/>
<dbReference type="AlphaFoldDB" id="A0A1C7DNE1"/>
<dbReference type="EMBL" id="CP016537">
    <property type="protein sequence ID" value="ANU12985.1"/>
    <property type="molecule type" value="Genomic_DNA"/>
</dbReference>
<dbReference type="Proteomes" id="UP000092687">
    <property type="component" value="Chromosome"/>
</dbReference>
<dbReference type="CDD" id="cd02947">
    <property type="entry name" value="TRX_family"/>
    <property type="match status" value="1"/>
</dbReference>
<sequence>METISKIEEYQSKIGEEKSFLLFVKTDNCSVCEGLRPQVEDFEGDYKLPFYLVNAAKVPELAGQLMLFTAPVVILYRHGKEVQRFARFVPIEELRRRLDKLEENLDA</sequence>
<evidence type="ECO:0000313" key="2">
    <source>
        <dbReference type="EMBL" id="ANU12985.1"/>
    </source>
</evidence>
<organism evidence="2 3">
    <name type="scientific">Planococcus halocryophilus</name>
    <dbReference type="NCBI Taxonomy" id="1215089"/>
    <lineage>
        <taxon>Bacteria</taxon>
        <taxon>Bacillati</taxon>
        <taxon>Bacillota</taxon>
        <taxon>Bacilli</taxon>
        <taxon>Bacillales</taxon>
        <taxon>Caryophanaceae</taxon>
        <taxon>Planococcus</taxon>
    </lineage>
</organism>
<dbReference type="Pfam" id="PF00085">
    <property type="entry name" value="Thioredoxin"/>
    <property type="match status" value="1"/>
</dbReference>
<name>A0A1C7DNE1_9BACL</name>
<dbReference type="KEGG" id="phc:BBI08_03610"/>